<evidence type="ECO:0000256" key="1">
    <source>
        <dbReference type="SAM" id="MobiDB-lite"/>
    </source>
</evidence>
<sequence length="369" mass="39967">MSRSEVSPWTAKRSSEGAADSGTPARAGRHDPSPTPAGPHAAPNPAAITPPAPRRAPIIEGGFTHDALPDLFRYLCSRAESLIWELSTLAGTFEMVIDRGTPVDVMFRPVRPIGAQVGIRALRILFRQEGGRFTVRRGEPTTPRQTLHQNAENLLIELATLDDESSASAVMSGTTFDVSAELDLVKDLAPEDHRTAFRTRTEHVPLIDVLQLFSVNRQAFWVQLIGPQERHIGRLEIVAGEVFEVEYGPLRKGRAFTSLLKHAEHAVVDVTPILSAELKLLAASREHVPLGRLDALLMQEILSGRLTEDGRKGRRVKSSTLVDTVDGALNTLAGTQVEAAPTSAGPARAEAPEKPAGGLLGRLFGRRRG</sequence>
<proteinExistence type="predicted"/>
<dbReference type="RefSeq" id="WP_188961471.1">
    <property type="nucleotide sequence ID" value="NZ_BMOE01000003.1"/>
</dbReference>
<keyword evidence="3" id="KW-1185">Reference proteome</keyword>
<reference evidence="2" key="1">
    <citation type="journal article" date="2014" name="Int. J. Syst. Evol. Microbiol.">
        <title>Complete genome sequence of Corynebacterium casei LMG S-19264T (=DSM 44701T), isolated from a smear-ripened cheese.</title>
        <authorList>
            <consortium name="US DOE Joint Genome Institute (JGI-PGF)"/>
            <person name="Walter F."/>
            <person name="Albersmeier A."/>
            <person name="Kalinowski J."/>
            <person name="Ruckert C."/>
        </authorList>
    </citation>
    <scope>NUCLEOTIDE SEQUENCE</scope>
    <source>
        <strain evidence="2">JCM 14371</strain>
    </source>
</reference>
<dbReference type="EMBL" id="BMOE01000003">
    <property type="protein sequence ID" value="GGJ70084.1"/>
    <property type="molecule type" value="Genomic_DNA"/>
</dbReference>
<evidence type="ECO:0000313" key="3">
    <source>
        <dbReference type="Proteomes" id="UP000635726"/>
    </source>
</evidence>
<feature type="region of interest" description="Disordered" evidence="1">
    <location>
        <begin position="334"/>
        <end position="369"/>
    </location>
</feature>
<gene>
    <name evidence="2" type="ORF">GCM10008939_13100</name>
</gene>
<evidence type="ECO:0000313" key="2">
    <source>
        <dbReference type="EMBL" id="GGJ70084.1"/>
    </source>
</evidence>
<dbReference type="Proteomes" id="UP000635726">
    <property type="component" value="Unassembled WGS sequence"/>
</dbReference>
<accession>A0A917PBZ7</accession>
<feature type="compositionally biased region" description="Low complexity" evidence="1">
    <location>
        <begin position="38"/>
        <end position="47"/>
    </location>
</feature>
<name>A0A917PBZ7_9DEIO</name>
<protein>
    <recommendedName>
        <fullName evidence="4">DUF4388 domain-containing protein</fullName>
    </recommendedName>
</protein>
<dbReference type="AlphaFoldDB" id="A0A917PBZ7"/>
<organism evidence="2 3">
    <name type="scientific">Deinococcus aquiradiocola</name>
    <dbReference type="NCBI Taxonomy" id="393059"/>
    <lineage>
        <taxon>Bacteria</taxon>
        <taxon>Thermotogati</taxon>
        <taxon>Deinococcota</taxon>
        <taxon>Deinococci</taxon>
        <taxon>Deinococcales</taxon>
        <taxon>Deinococcaceae</taxon>
        <taxon>Deinococcus</taxon>
    </lineage>
</organism>
<reference evidence="2" key="2">
    <citation type="submission" date="2020-09" db="EMBL/GenBank/DDBJ databases">
        <authorList>
            <person name="Sun Q."/>
            <person name="Ohkuma M."/>
        </authorList>
    </citation>
    <scope>NUCLEOTIDE SEQUENCE</scope>
    <source>
        <strain evidence="2">JCM 14371</strain>
    </source>
</reference>
<comment type="caution">
    <text evidence="2">The sequence shown here is derived from an EMBL/GenBank/DDBJ whole genome shotgun (WGS) entry which is preliminary data.</text>
</comment>
<feature type="region of interest" description="Disordered" evidence="1">
    <location>
        <begin position="1"/>
        <end position="60"/>
    </location>
</feature>
<evidence type="ECO:0008006" key="4">
    <source>
        <dbReference type="Google" id="ProtNLM"/>
    </source>
</evidence>